<accession>A0A139IR38</accession>
<dbReference type="OrthoDB" id="3540210at2759"/>
<organism evidence="1 2">
    <name type="scientific">Pseudocercospora musae</name>
    <dbReference type="NCBI Taxonomy" id="113226"/>
    <lineage>
        <taxon>Eukaryota</taxon>
        <taxon>Fungi</taxon>
        <taxon>Dikarya</taxon>
        <taxon>Ascomycota</taxon>
        <taxon>Pezizomycotina</taxon>
        <taxon>Dothideomycetes</taxon>
        <taxon>Dothideomycetidae</taxon>
        <taxon>Mycosphaerellales</taxon>
        <taxon>Mycosphaerellaceae</taxon>
        <taxon>Pseudocercospora</taxon>
    </lineage>
</organism>
<gene>
    <name evidence="1" type="ORF">AC579_4338</name>
</gene>
<protein>
    <submittedName>
        <fullName evidence="1">Uncharacterized protein</fullName>
    </submittedName>
</protein>
<evidence type="ECO:0000313" key="2">
    <source>
        <dbReference type="Proteomes" id="UP000073492"/>
    </source>
</evidence>
<dbReference type="Proteomes" id="UP000073492">
    <property type="component" value="Unassembled WGS sequence"/>
</dbReference>
<sequence length="107" mass="12295">MSTYQAALDLYVGGMKARFDEAVNRLCRITYEVPKRHRRLSTCGISGSWISFEGEEADMKYFATTIANSVGSVRDFLTPGIWRVLWWFVSLLKEHIEDQNGNERNGE</sequence>
<dbReference type="AlphaFoldDB" id="A0A139IR38"/>
<keyword evidence="2" id="KW-1185">Reference proteome</keyword>
<evidence type="ECO:0000313" key="1">
    <source>
        <dbReference type="EMBL" id="KXT17026.1"/>
    </source>
</evidence>
<reference evidence="1 2" key="1">
    <citation type="submission" date="2015-07" db="EMBL/GenBank/DDBJ databases">
        <title>Comparative genomics of the Sigatoka disease complex on banana suggests a link between parallel evolutionary changes in Pseudocercospora fijiensis and Pseudocercospora eumusae and increased virulence on the banana host.</title>
        <authorList>
            <person name="Chang T.-C."/>
            <person name="Salvucci A."/>
            <person name="Crous P.W."/>
            <person name="Stergiopoulos I."/>
        </authorList>
    </citation>
    <scope>NUCLEOTIDE SEQUENCE [LARGE SCALE GENOMIC DNA]</scope>
    <source>
        <strain evidence="1 2">CBS 116634</strain>
    </source>
</reference>
<comment type="caution">
    <text evidence="1">The sequence shown here is derived from an EMBL/GenBank/DDBJ whole genome shotgun (WGS) entry which is preliminary data.</text>
</comment>
<name>A0A139IR38_9PEZI</name>
<proteinExistence type="predicted"/>
<dbReference type="EMBL" id="LFZO01000026">
    <property type="protein sequence ID" value="KXT17026.1"/>
    <property type="molecule type" value="Genomic_DNA"/>
</dbReference>